<dbReference type="Pfam" id="PF02782">
    <property type="entry name" value="FGGY_C"/>
    <property type="match status" value="1"/>
</dbReference>
<dbReference type="PANTHER" id="PTHR43095:SF5">
    <property type="entry name" value="XYLULOSE KINASE"/>
    <property type="match status" value="1"/>
</dbReference>
<dbReference type="InterPro" id="IPR000577">
    <property type="entry name" value="Carb_kinase_FGGY"/>
</dbReference>
<dbReference type="InterPro" id="IPR050406">
    <property type="entry name" value="FGGY_Carb_Kinase"/>
</dbReference>
<dbReference type="PIRSF" id="PIRSF000538">
    <property type="entry name" value="GlpK"/>
    <property type="match status" value="1"/>
</dbReference>
<dbReference type="Pfam" id="PF00370">
    <property type="entry name" value="FGGY_N"/>
    <property type="match status" value="1"/>
</dbReference>
<dbReference type="InterPro" id="IPR018484">
    <property type="entry name" value="FGGY_N"/>
</dbReference>
<dbReference type="SUPFAM" id="SSF53067">
    <property type="entry name" value="Actin-like ATPase domain"/>
    <property type="match status" value="2"/>
</dbReference>
<sequence length="496" mass="52926">MQYLLAHDLGTSGDKATLFTTDGALAASTVVSYPCRYEAGGRAEQDPADWYAAVCRATRTLLEQVEARDVAGVSFSGHMMGAVLLDRAGDVLRPAIIWADQRATAEQALLSQRVGDARLYAITGNRNNPTNSVAKILWCLRSEGLGSRLAVALNCKDYLVYRLTGAIGTDYSDASGTGAFDLTAFTWSAEILEAAEIPAGVMPPLHASTDLAGTITAQAARDTGLLPGTPVFCGCGDGTAASVGAGVDRPGQGYLSLGTSAWISYLDDDALLDPQQRTFNLAGIEKGLVFPIGTMQAAGASYNWMRDQLCRAEKQTALDQGGSIYDKINRQIAAEAPGAGGVLFLPYLTGERSPWWDANARGAFLGLDISTTHAQLLRAVMEGVAMNLSLILRVFRGKYPFESLRILGGGAQEPLWRQVLADVLGVRVEKPNLLEEGCSLGAAMAAGIGAGVFRDAGEIRRFLRVEEVTVPDPDRSAQYAALTDRFQDAYLRLRGF</sequence>
<dbReference type="PROSITE" id="PS00445">
    <property type="entry name" value="FGGY_KINASES_2"/>
    <property type="match status" value="1"/>
</dbReference>
<reference evidence="7" key="2">
    <citation type="journal article" date="2021" name="PeerJ">
        <title>Extensive microbial diversity within the chicken gut microbiome revealed by metagenomics and culture.</title>
        <authorList>
            <person name="Gilroy R."/>
            <person name="Ravi A."/>
            <person name="Getino M."/>
            <person name="Pursley I."/>
            <person name="Horton D.L."/>
            <person name="Alikhan N.F."/>
            <person name="Baker D."/>
            <person name="Gharbi K."/>
            <person name="Hall N."/>
            <person name="Watson M."/>
            <person name="Adriaenssens E.M."/>
            <person name="Foster-Nyarko E."/>
            <person name="Jarju S."/>
            <person name="Secka A."/>
            <person name="Antonio M."/>
            <person name="Oren A."/>
            <person name="Chaudhuri R.R."/>
            <person name="La Ragione R."/>
            <person name="Hildebrand F."/>
            <person name="Pallen M.J."/>
        </authorList>
    </citation>
    <scope>NUCLEOTIDE SEQUENCE</scope>
    <source>
        <strain evidence="7">ChiSjej2B20-13462</strain>
    </source>
</reference>
<evidence type="ECO:0000256" key="4">
    <source>
        <dbReference type="RuleBase" id="RU003733"/>
    </source>
</evidence>
<evidence type="ECO:0000256" key="3">
    <source>
        <dbReference type="ARBA" id="ARBA00022777"/>
    </source>
</evidence>
<evidence type="ECO:0000259" key="6">
    <source>
        <dbReference type="Pfam" id="PF02782"/>
    </source>
</evidence>
<evidence type="ECO:0000256" key="1">
    <source>
        <dbReference type="ARBA" id="ARBA00009156"/>
    </source>
</evidence>
<name>A0A9D0Z715_9FIRM</name>
<dbReference type="Proteomes" id="UP000886874">
    <property type="component" value="Unassembled WGS sequence"/>
</dbReference>
<reference evidence="7" key="1">
    <citation type="submission" date="2020-10" db="EMBL/GenBank/DDBJ databases">
        <authorList>
            <person name="Gilroy R."/>
        </authorList>
    </citation>
    <scope>NUCLEOTIDE SEQUENCE</scope>
    <source>
        <strain evidence="7">ChiSjej2B20-13462</strain>
    </source>
</reference>
<dbReference type="InterPro" id="IPR043129">
    <property type="entry name" value="ATPase_NBD"/>
</dbReference>
<accession>A0A9D0Z715</accession>
<proteinExistence type="inferred from homology"/>
<evidence type="ECO:0000256" key="2">
    <source>
        <dbReference type="ARBA" id="ARBA00022679"/>
    </source>
</evidence>
<comment type="similarity">
    <text evidence="1 4">Belongs to the FGGY kinase family.</text>
</comment>
<keyword evidence="2 4" id="KW-0808">Transferase</keyword>
<dbReference type="InterPro" id="IPR018485">
    <property type="entry name" value="FGGY_C"/>
</dbReference>
<dbReference type="GO" id="GO:0016773">
    <property type="term" value="F:phosphotransferase activity, alcohol group as acceptor"/>
    <property type="evidence" value="ECO:0007669"/>
    <property type="project" value="InterPro"/>
</dbReference>
<dbReference type="PANTHER" id="PTHR43095">
    <property type="entry name" value="SUGAR KINASE"/>
    <property type="match status" value="1"/>
</dbReference>
<evidence type="ECO:0000313" key="7">
    <source>
        <dbReference type="EMBL" id="HIQ70302.1"/>
    </source>
</evidence>
<dbReference type="AlphaFoldDB" id="A0A9D0Z715"/>
<dbReference type="GO" id="GO:0005975">
    <property type="term" value="P:carbohydrate metabolic process"/>
    <property type="evidence" value="ECO:0007669"/>
    <property type="project" value="InterPro"/>
</dbReference>
<dbReference type="InterPro" id="IPR018483">
    <property type="entry name" value="Carb_kinase_FGGY_CS"/>
</dbReference>
<comment type="caution">
    <text evidence="7">The sequence shown here is derived from an EMBL/GenBank/DDBJ whole genome shotgun (WGS) entry which is preliminary data.</text>
</comment>
<protein>
    <submittedName>
        <fullName evidence="7">FGGY-family carbohydrate kinase</fullName>
    </submittedName>
</protein>
<dbReference type="CDD" id="cd07805">
    <property type="entry name" value="ASKHA_NBD_FGGY_CvXK-like"/>
    <property type="match status" value="1"/>
</dbReference>
<feature type="domain" description="Carbohydrate kinase FGGY C-terminal" evidence="6">
    <location>
        <begin position="254"/>
        <end position="449"/>
    </location>
</feature>
<evidence type="ECO:0000313" key="8">
    <source>
        <dbReference type="Proteomes" id="UP000886874"/>
    </source>
</evidence>
<evidence type="ECO:0000259" key="5">
    <source>
        <dbReference type="Pfam" id="PF00370"/>
    </source>
</evidence>
<dbReference type="Gene3D" id="3.30.420.40">
    <property type="match status" value="2"/>
</dbReference>
<feature type="domain" description="Carbohydrate kinase FGGY N-terminal" evidence="5">
    <location>
        <begin position="3"/>
        <end position="244"/>
    </location>
</feature>
<gene>
    <name evidence="7" type="ORF">IAA67_08240</name>
</gene>
<dbReference type="GO" id="GO:0016301">
    <property type="term" value="F:kinase activity"/>
    <property type="evidence" value="ECO:0007669"/>
    <property type="project" value="UniProtKB-KW"/>
</dbReference>
<dbReference type="EMBL" id="DVFN01000117">
    <property type="protein sequence ID" value="HIQ70302.1"/>
    <property type="molecule type" value="Genomic_DNA"/>
</dbReference>
<keyword evidence="3 4" id="KW-0418">Kinase</keyword>
<organism evidence="7 8">
    <name type="scientific">Candidatus Avoscillospira stercorigallinarum</name>
    <dbReference type="NCBI Taxonomy" id="2840708"/>
    <lineage>
        <taxon>Bacteria</taxon>
        <taxon>Bacillati</taxon>
        <taxon>Bacillota</taxon>
        <taxon>Clostridia</taxon>
        <taxon>Eubacteriales</taxon>
        <taxon>Oscillospiraceae</taxon>
        <taxon>Oscillospiraceae incertae sedis</taxon>
        <taxon>Candidatus Avoscillospira</taxon>
    </lineage>
</organism>